<gene>
    <name evidence="1" type="ORF">Bca52824_053800</name>
</gene>
<evidence type="ECO:0000313" key="2">
    <source>
        <dbReference type="Proteomes" id="UP000886595"/>
    </source>
</evidence>
<reference evidence="1 2" key="1">
    <citation type="submission" date="2020-02" db="EMBL/GenBank/DDBJ databases">
        <authorList>
            <person name="Ma Q."/>
            <person name="Huang Y."/>
            <person name="Song X."/>
            <person name="Pei D."/>
        </authorList>
    </citation>
    <scope>NUCLEOTIDE SEQUENCE [LARGE SCALE GENOMIC DNA]</scope>
    <source>
        <strain evidence="1">Sxm20200214</strain>
        <tissue evidence="1">Leaf</tissue>
    </source>
</reference>
<evidence type="ECO:0000313" key="1">
    <source>
        <dbReference type="EMBL" id="KAG2282580.1"/>
    </source>
</evidence>
<proteinExistence type="predicted"/>
<dbReference type="EMBL" id="JAAMPC010000011">
    <property type="protein sequence ID" value="KAG2282580.1"/>
    <property type="molecule type" value="Genomic_DNA"/>
</dbReference>
<comment type="caution">
    <text evidence="1">The sequence shown here is derived from an EMBL/GenBank/DDBJ whole genome shotgun (WGS) entry which is preliminary data.</text>
</comment>
<dbReference type="Proteomes" id="UP000886595">
    <property type="component" value="Unassembled WGS sequence"/>
</dbReference>
<organism evidence="1 2">
    <name type="scientific">Brassica carinata</name>
    <name type="common">Ethiopian mustard</name>
    <name type="synonym">Abyssinian cabbage</name>
    <dbReference type="NCBI Taxonomy" id="52824"/>
    <lineage>
        <taxon>Eukaryota</taxon>
        <taxon>Viridiplantae</taxon>
        <taxon>Streptophyta</taxon>
        <taxon>Embryophyta</taxon>
        <taxon>Tracheophyta</taxon>
        <taxon>Spermatophyta</taxon>
        <taxon>Magnoliopsida</taxon>
        <taxon>eudicotyledons</taxon>
        <taxon>Gunneridae</taxon>
        <taxon>Pentapetalae</taxon>
        <taxon>rosids</taxon>
        <taxon>malvids</taxon>
        <taxon>Brassicales</taxon>
        <taxon>Brassicaceae</taxon>
        <taxon>Brassiceae</taxon>
        <taxon>Brassica</taxon>
    </lineage>
</organism>
<dbReference type="AlphaFoldDB" id="A0A8X7R8Q2"/>
<protein>
    <submittedName>
        <fullName evidence="1">Uncharacterized protein</fullName>
    </submittedName>
</protein>
<accession>A0A8X7R8Q2</accession>
<name>A0A8X7R8Q2_BRACI</name>
<keyword evidence="2" id="KW-1185">Reference proteome</keyword>
<dbReference type="OrthoDB" id="1113676at2759"/>
<sequence>MSEEDDKMGVNAHPYTAEQIIKLLNFVLQMTEQDTVMLMTGNWESLSIPSTNVTIKMSYQYPTLMQIDDGDGSTPQFISDDHEVEAFVKMR</sequence>